<gene>
    <name evidence="1" type="ORF">EVJ58_g6339</name>
</gene>
<dbReference type="Proteomes" id="UP000298390">
    <property type="component" value="Unassembled WGS sequence"/>
</dbReference>
<dbReference type="AlphaFoldDB" id="A0A4Y9Y8S2"/>
<evidence type="ECO:0000313" key="2">
    <source>
        <dbReference type="Proteomes" id="UP000298390"/>
    </source>
</evidence>
<proteinExistence type="predicted"/>
<sequence>MVWGSDGSHSKDVRGPVPHLATFITAMAKKLPKVDALDIWYADWKAKTMTPKALIHLSTFVSVTALNLTRITFPNVLAFGRLIAAIPNLDTLFAEDVTFKSPAYNRLAFHPQHSKLRMLCLDGPTIPEIVDFLIDPAEILRSVPKITIGWYQPVAVTDLKDRRVKEMLEASGDSLENISFWLDGLHAVDTAAAFDHIAANVDQLSHNTNLKILRLGLHIRQTTPLDGTTPACTWLPDLLSRVASKKLTLIQLWFNYGGGGADGELRQRCTQD</sequence>
<reference evidence="1 2" key="1">
    <citation type="submission" date="2019-01" db="EMBL/GenBank/DDBJ databases">
        <title>Genome sequencing of the rare red list fungi Fomitopsis rosea.</title>
        <authorList>
            <person name="Buettner E."/>
            <person name="Kellner H."/>
        </authorList>
    </citation>
    <scope>NUCLEOTIDE SEQUENCE [LARGE SCALE GENOMIC DNA]</scope>
    <source>
        <strain evidence="1 2">DSM 105464</strain>
    </source>
</reference>
<dbReference type="STRING" id="34475.A0A4Y9Y8S2"/>
<protein>
    <submittedName>
        <fullName evidence="1">Uncharacterized protein</fullName>
    </submittedName>
</protein>
<accession>A0A4Y9Y8S2</accession>
<comment type="caution">
    <text evidence="1">The sequence shown here is derived from an EMBL/GenBank/DDBJ whole genome shotgun (WGS) entry which is preliminary data.</text>
</comment>
<organism evidence="1 2">
    <name type="scientific">Rhodofomes roseus</name>
    <dbReference type="NCBI Taxonomy" id="34475"/>
    <lineage>
        <taxon>Eukaryota</taxon>
        <taxon>Fungi</taxon>
        <taxon>Dikarya</taxon>
        <taxon>Basidiomycota</taxon>
        <taxon>Agaricomycotina</taxon>
        <taxon>Agaricomycetes</taxon>
        <taxon>Polyporales</taxon>
        <taxon>Rhodofomes</taxon>
    </lineage>
</organism>
<evidence type="ECO:0000313" key="1">
    <source>
        <dbReference type="EMBL" id="TFY58562.1"/>
    </source>
</evidence>
<name>A0A4Y9Y8S2_9APHY</name>
<dbReference type="EMBL" id="SEKV01000352">
    <property type="protein sequence ID" value="TFY58562.1"/>
    <property type="molecule type" value="Genomic_DNA"/>
</dbReference>